<gene>
    <name evidence="3" type="ORF">QJS04_geneDACA016898</name>
</gene>
<accession>A0AAV9BSJ3</accession>
<keyword evidence="2" id="KW-0732">Signal</keyword>
<dbReference type="EMBL" id="JAUJYN010000002">
    <property type="protein sequence ID" value="KAK1279204.1"/>
    <property type="molecule type" value="Genomic_DNA"/>
</dbReference>
<dbReference type="InterPro" id="IPR029018">
    <property type="entry name" value="Hex-like_dom2"/>
</dbReference>
<feature type="signal peptide" evidence="2">
    <location>
        <begin position="1"/>
        <end position="27"/>
    </location>
</feature>
<evidence type="ECO:0000313" key="3">
    <source>
        <dbReference type="EMBL" id="KAK1279204.1"/>
    </source>
</evidence>
<name>A0AAV9BSJ3_ACOGR</name>
<dbReference type="GO" id="GO:0016787">
    <property type="term" value="F:hydrolase activity"/>
    <property type="evidence" value="ECO:0007669"/>
    <property type="project" value="UniProtKB-KW"/>
</dbReference>
<dbReference type="Gene3D" id="3.30.379.10">
    <property type="entry name" value="Chitobiase/beta-hexosaminidase domain 2-like"/>
    <property type="match status" value="1"/>
</dbReference>
<proteinExistence type="predicted"/>
<sequence>MASNHPLLSLLLLSLLLLLLLPLPSSSWSGPIRGEMEALQRRLATKRAPPSVQETAAKGVLERLLPTHLSAFEFRIVPEGFCGGSSCFSIANINISGGKGPEIMYVLLEP</sequence>
<comment type="caution">
    <text evidence="3">The sequence shown here is derived from an EMBL/GenBank/DDBJ whole genome shotgun (WGS) entry which is preliminary data.</text>
</comment>
<dbReference type="AlphaFoldDB" id="A0AAV9BSJ3"/>
<evidence type="ECO:0000256" key="2">
    <source>
        <dbReference type="SAM" id="SignalP"/>
    </source>
</evidence>
<dbReference type="Proteomes" id="UP001179952">
    <property type="component" value="Unassembled WGS sequence"/>
</dbReference>
<reference evidence="3" key="2">
    <citation type="submission" date="2023-06" db="EMBL/GenBank/DDBJ databases">
        <authorList>
            <person name="Ma L."/>
            <person name="Liu K.-W."/>
            <person name="Li Z."/>
            <person name="Hsiao Y.-Y."/>
            <person name="Qi Y."/>
            <person name="Fu T."/>
            <person name="Tang G."/>
            <person name="Zhang D."/>
            <person name="Sun W.-H."/>
            <person name="Liu D.-K."/>
            <person name="Li Y."/>
            <person name="Chen G.-Z."/>
            <person name="Liu X.-D."/>
            <person name="Liao X.-Y."/>
            <person name="Jiang Y.-T."/>
            <person name="Yu X."/>
            <person name="Hao Y."/>
            <person name="Huang J."/>
            <person name="Zhao X.-W."/>
            <person name="Ke S."/>
            <person name="Chen Y.-Y."/>
            <person name="Wu W.-L."/>
            <person name="Hsu J.-L."/>
            <person name="Lin Y.-F."/>
            <person name="Huang M.-D."/>
            <person name="Li C.-Y."/>
            <person name="Huang L."/>
            <person name="Wang Z.-W."/>
            <person name="Zhao X."/>
            <person name="Zhong W.-Y."/>
            <person name="Peng D.-H."/>
            <person name="Ahmad S."/>
            <person name="Lan S."/>
            <person name="Zhang J.-S."/>
            <person name="Tsai W.-C."/>
            <person name="Van De Peer Y."/>
            <person name="Liu Z.-J."/>
        </authorList>
    </citation>
    <scope>NUCLEOTIDE SEQUENCE</scope>
    <source>
        <strain evidence="3">SCP</strain>
        <tissue evidence="3">Leaves</tissue>
    </source>
</reference>
<protein>
    <submittedName>
        <fullName evidence="3">Uncharacterized protein</fullName>
    </submittedName>
</protein>
<keyword evidence="4" id="KW-1185">Reference proteome</keyword>
<organism evidence="3 4">
    <name type="scientific">Acorus gramineus</name>
    <name type="common">Dwarf sweet flag</name>
    <dbReference type="NCBI Taxonomy" id="55184"/>
    <lineage>
        <taxon>Eukaryota</taxon>
        <taxon>Viridiplantae</taxon>
        <taxon>Streptophyta</taxon>
        <taxon>Embryophyta</taxon>
        <taxon>Tracheophyta</taxon>
        <taxon>Spermatophyta</taxon>
        <taxon>Magnoliopsida</taxon>
        <taxon>Liliopsida</taxon>
        <taxon>Acoraceae</taxon>
        <taxon>Acorus</taxon>
    </lineage>
</organism>
<evidence type="ECO:0000256" key="1">
    <source>
        <dbReference type="ARBA" id="ARBA00022801"/>
    </source>
</evidence>
<keyword evidence="1" id="KW-0378">Hydrolase</keyword>
<feature type="chain" id="PRO_5043810053" evidence="2">
    <location>
        <begin position="28"/>
        <end position="110"/>
    </location>
</feature>
<evidence type="ECO:0000313" key="4">
    <source>
        <dbReference type="Proteomes" id="UP001179952"/>
    </source>
</evidence>
<reference evidence="3" key="1">
    <citation type="journal article" date="2023" name="Nat. Commun.">
        <title>Diploid and tetraploid genomes of Acorus and the evolution of monocots.</title>
        <authorList>
            <person name="Ma L."/>
            <person name="Liu K.W."/>
            <person name="Li Z."/>
            <person name="Hsiao Y.Y."/>
            <person name="Qi Y."/>
            <person name="Fu T."/>
            <person name="Tang G.D."/>
            <person name="Zhang D."/>
            <person name="Sun W.H."/>
            <person name="Liu D.K."/>
            <person name="Li Y."/>
            <person name="Chen G.Z."/>
            <person name="Liu X.D."/>
            <person name="Liao X.Y."/>
            <person name="Jiang Y.T."/>
            <person name="Yu X."/>
            <person name="Hao Y."/>
            <person name="Huang J."/>
            <person name="Zhao X.W."/>
            <person name="Ke S."/>
            <person name="Chen Y.Y."/>
            <person name="Wu W.L."/>
            <person name="Hsu J.L."/>
            <person name="Lin Y.F."/>
            <person name="Huang M.D."/>
            <person name="Li C.Y."/>
            <person name="Huang L."/>
            <person name="Wang Z.W."/>
            <person name="Zhao X."/>
            <person name="Zhong W.Y."/>
            <person name="Peng D.H."/>
            <person name="Ahmad S."/>
            <person name="Lan S."/>
            <person name="Zhang J.S."/>
            <person name="Tsai W.C."/>
            <person name="Van de Peer Y."/>
            <person name="Liu Z.J."/>
        </authorList>
    </citation>
    <scope>NUCLEOTIDE SEQUENCE</scope>
    <source>
        <strain evidence="3">SCP</strain>
    </source>
</reference>